<dbReference type="Pfam" id="PF17929">
    <property type="entry name" value="TetR_C_34"/>
    <property type="match status" value="1"/>
</dbReference>
<gene>
    <name evidence="4" type="ORF">LC087_03445</name>
</gene>
<dbReference type="Pfam" id="PF00440">
    <property type="entry name" value="TetR_N"/>
    <property type="match status" value="1"/>
</dbReference>
<evidence type="ECO:0000313" key="4">
    <source>
        <dbReference type="EMBL" id="WLR43262.1"/>
    </source>
</evidence>
<dbReference type="PROSITE" id="PS50977">
    <property type="entry name" value="HTH_TETR_2"/>
    <property type="match status" value="1"/>
</dbReference>
<evidence type="ECO:0000313" key="5">
    <source>
        <dbReference type="Proteomes" id="UP001197974"/>
    </source>
</evidence>
<accession>A0ABY9JXK9</accession>
<dbReference type="InterPro" id="IPR009057">
    <property type="entry name" value="Homeodomain-like_sf"/>
</dbReference>
<dbReference type="InterPro" id="IPR041483">
    <property type="entry name" value="TetR_C_34"/>
</dbReference>
<dbReference type="InterPro" id="IPR001647">
    <property type="entry name" value="HTH_TetR"/>
</dbReference>
<feature type="DNA-binding region" description="H-T-H motif" evidence="2">
    <location>
        <begin position="36"/>
        <end position="55"/>
    </location>
</feature>
<evidence type="ECO:0000256" key="1">
    <source>
        <dbReference type="ARBA" id="ARBA00023125"/>
    </source>
</evidence>
<dbReference type="SUPFAM" id="SSF46689">
    <property type="entry name" value="Homeodomain-like"/>
    <property type="match status" value="1"/>
</dbReference>
<dbReference type="RefSeq" id="WP_226539749.1">
    <property type="nucleotide sequence ID" value="NZ_CP129013.1"/>
</dbReference>
<keyword evidence="1 2" id="KW-0238">DNA-binding</keyword>
<evidence type="ECO:0000256" key="2">
    <source>
        <dbReference type="PROSITE-ProRule" id="PRU00335"/>
    </source>
</evidence>
<reference evidence="4 5" key="1">
    <citation type="submission" date="2023-06" db="EMBL/GenBank/DDBJ databases">
        <title>Five Gram-positive bacteria isolated from mangrove sediments in Shenzhen, Guangdong, China.</title>
        <authorList>
            <person name="Yu S."/>
            <person name="Zheng W."/>
            <person name="Huang Y."/>
        </authorList>
    </citation>
    <scope>NUCLEOTIDE SEQUENCE [LARGE SCALE GENOMIC DNA]</scope>
    <source>
        <strain evidence="4 5">SaN35-3</strain>
    </source>
</reference>
<dbReference type="Gene3D" id="1.10.357.10">
    <property type="entry name" value="Tetracycline Repressor, domain 2"/>
    <property type="match status" value="1"/>
</dbReference>
<protein>
    <submittedName>
        <fullName evidence="4">TetR family transcriptional regulator</fullName>
    </submittedName>
</protein>
<sequence>MGFSRARTNEQKQQRIDAVVKATAHLYDTVSYDDITFAAIAKETGFARSNLYIYFTSKEEILLELLIHDLRSWSEDIGEAFHVRKSYTVEEVAEGWTNAYLKNKRLLSLLAILFTVLEKNVSTEALAQFKRKMMEVQHRVLELLGGLLPSIHEEVLEQFLINQLALVQGLYPMAFITERQKQAIEESGTGYVAPEFASSYLNVITALLKNLNKESIS</sequence>
<organism evidence="4 5">
    <name type="scientific">Bacillus carboniphilus</name>
    <dbReference type="NCBI Taxonomy" id="86663"/>
    <lineage>
        <taxon>Bacteria</taxon>
        <taxon>Bacillati</taxon>
        <taxon>Bacillota</taxon>
        <taxon>Bacilli</taxon>
        <taxon>Bacillales</taxon>
        <taxon>Bacillaceae</taxon>
        <taxon>Bacillus</taxon>
    </lineage>
</organism>
<proteinExistence type="predicted"/>
<evidence type="ECO:0000259" key="3">
    <source>
        <dbReference type="PROSITE" id="PS50977"/>
    </source>
</evidence>
<dbReference type="PRINTS" id="PR00455">
    <property type="entry name" value="HTHTETR"/>
</dbReference>
<dbReference type="EMBL" id="CP129013">
    <property type="protein sequence ID" value="WLR43262.1"/>
    <property type="molecule type" value="Genomic_DNA"/>
</dbReference>
<dbReference type="Proteomes" id="UP001197974">
    <property type="component" value="Chromosome"/>
</dbReference>
<feature type="domain" description="HTH tetR-type" evidence="3">
    <location>
        <begin position="13"/>
        <end position="73"/>
    </location>
</feature>
<name>A0ABY9JXK9_9BACI</name>
<keyword evidence="5" id="KW-1185">Reference proteome</keyword>